<evidence type="ECO:0000313" key="2">
    <source>
        <dbReference type="Proteomes" id="UP000789570"/>
    </source>
</evidence>
<accession>A0A9N9C8C8</accession>
<reference evidence="1" key="1">
    <citation type="submission" date="2021-06" db="EMBL/GenBank/DDBJ databases">
        <authorList>
            <person name="Kallberg Y."/>
            <person name="Tangrot J."/>
            <person name="Rosling A."/>
        </authorList>
    </citation>
    <scope>NUCLEOTIDE SEQUENCE</scope>
    <source>
        <strain evidence="1">UK204</strain>
    </source>
</reference>
<keyword evidence="2" id="KW-1185">Reference proteome</keyword>
<sequence>VCHAYNHWIANWIKEAWDKIDLIIIQWSFKCCGVSTEVDGFEDHSIFDFEKVSGKRSERISVKEKGEDDEILDGNSDLECEYYENEEGNYINTWD</sequence>
<organism evidence="1 2">
    <name type="scientific">Funneliformis caledonium</name>
    <dbReference type="NCBI Taxonomy" id="1117310"/>
    <lineage>
        <taxon>Eukaryota</taxon>
        <taxon>Fungi</taxon>
        <taxon>Fungi incertae sedis</taxon>
        <taxon>Mucoromycota</taxon>
        <taxon>Glomeromycotina</taxon>
        <taxon>Glomeromycetes</taxon>
        <taxon>Glomerales</taxon>
        <taxon>Glomeraceae</taxon>
        <taxon>Funneliformis</taxon>
    </lineage>
</organism>
<name>A0A9N9C8C8_9GLOM</name>
<evidence type="ECO:0000313" key="1">
    <source>
        <dbReference type="EMBL" id="CAG8594308.1"/>
    </source>
</evidence>
<comment type="caution">
    <text evidence="1">The sequence shown here is derived from an EMBL/GenBank/DDBJ whole genome shotgun (WGS) entry which is preliminary data.</text>
</comment>
<dbReference type="EMBL" id="CAJVPQ010002363">
    <property type="protein sequence ID" value="CAG8594308.1"/>
    <property type="molecule type" value="Genomic_DNA"/>
</dbReference>
<dbReference type="OrthoDB" id="2447701at2759"/>
<dbReference type="AlphaFoldDB" id="A0A9N9C8C8"/>
<gene>
    <name evidence="1" type="ORF">FCALED_LOCUS8261</name>
</gene>
<dbReference type="Proteomes" id="UP000789570">
    <property type="component" value="Unassembled WGS sequence"/>
</dbReference>
<proteinExistence type="predicted"/>
<feature type="non-terminal residue" evidence="1">
    <location>
        <position position="95"/>
    </location>
</feature>
<protein>
    <submittedName>
        <fullName evidence="1">4528_t:CDS:1</fullName>
    </submittedName>
</protein>